<accession>A0A101NPU6</accession>
<comment type="caution">
    <text evidence="1">The sequence shown here is derived from an EMBL/GenBank/DDBJ whole genome shotgun (WGS) entry which is preliminary data.</text>
</comment>
<reference evidence="1 2" key="1">
    <citation type="submission" date="2015-10" db="EMBL/GenBank/DDBJ databases">
        <title>Draft genome sequence of Streptomyces cellostaticus DSM 40189, type strain for the species Streptomyces cellostaticus.</title>
        <authorList>
            <person name="Ruckert C."/>
            <person name="Winkler A."/>
            <person name="Kalinowski J."/>
            <person name="Kampfer P."/>
            <person name="Glaeser S."/>
        </authorList>
    </citation>
    <scope>NUCLEOTIDE SEQUENCE [LARGE SCALE GENOMIC DNA]</scope>
    <source>
        <strain evidence="1 2">DSM 40189</strain>
    </source>
</reference>
<name>A0A101NPU6_9ACTN</name>
<organism evidence="1 2">
    <name type="scientific">Streptomyces cellostaticus</name>
    <dbReference type="NCBI Taxonomy" id="67285"/>
    <lineage>
        <taxon>Bacteria</taxon>
        <taxon>Bacillati</taxon>
        <taxon>Actinomycetota</taxon>
        <taxon>Actinomycetes</taxon>
        <taxon>Kitasatosporales</taxon>
        <taxon>Streptomycetaceae</taxon>
        <taxon>Streptomyces</taxon>
    </lineage>
</organism>
<dbReference type="EMBL" id="LMWL01000011">
    <property type="protein sequence ID" value="KUM97224.1"/>
    <property type="molecule type" value="Genomic_DNA"/>
</dbReference>
<dbReference type="Proteomes" id="UP000054241">
    <property type="component" value="Unassembled WGS sequence"/>
</dbReference>
<dbReference type="STRING" id="67285.AQI88_08060"/>
<protein>
    <submittedName>
        <fullName evidence="1">Uncharacterized protein</fullName>
    </submittedName>
</protein>
<keyword evidence="2" id="KW-1185">Reference proteome</keyword>
<gene>
    <name evidence="1" type="ORF">AQI88_08060</name>
</gene>
<dbReference type="AlphaFoldDB" id="A0A101NPU6"/>
<sequence>MVGIRLGTIPIVDDRLCLRRSDSAPVCEATGAALRAEGVLLSACRQVRCGAAMLWSTTR</sequence>
<proteinExistence type="predicted"/>
<evidence type="ECO:0000313" key="1">
    <source>
        <dbReference type="EMBL" id="KUM97224.1"/>
    </source>
</evidence>
<evidence type="ECO:0000313" key="2">
    <source>
        <dbReference type="Proteomes" id="UP000054241"/>
    </source>
</evidence>